<dbReference type="GeneID" id="30685120"/>
<evidence type="ECO:0000256" key="1">
    <source>
        <dbReference type="SAM" id="Phobius"/>
    </source>
</evidence>
<dbReference type="Proteomes" id="UP000204293">
    <property type="component" value="Segment"/>
</dbReference>
<reference evidence="2 3" key="1">
    <citation type="submission" date="2016-04" db="EMBL/GenBank/DDBJ databases">
        <title>Sequence analysis of the Plodia interpunctella granulovirus genome: Discovery of an unusual inhibitor-of-apoptosis (IAP) gene.</title>
        <authorList>
            <person name="Harrison R.L."/>
            <person name="Rowley D.L."/>
            <person name="Funk C.J."/>
        </authorList>
    </citation>
    <scope>NUCLEOTIDE SEQUENCE [LARGE SCALE GENOMIC DNA]</scope>
    <source>
        <strain evidence="2">Cambridge</strain>
    </source>
</reference>
<dbReference type="RefSeq" id="YP_009330248.1">
    <property type="nucleotide sequence ID" value="NC_032255.1"/>
</dbReference>
<name>A0A1L5JHI9_9BBAC</name>
<keyword evidence="1" id="KW-1133">Transmembrane helix</keyword>
<accession>A0A1L5JHI9</accession>
<dbReference type="EMBL" id="KX151395">
    <property type="protein sequence ID" value="APO14000.1"/>
    <property type="molecule type" value="Genomic_DNA"/>
</dbReference>
<protein>
    <submittedName>
        <fullName evidence="2">ORF116</fullName>
    </submittedName>
</protein>
<dbReference type="KEGG" id="vg:30685120"/>
<keyword evidence="1" id="KW-0812">Transmembrane</keyword>
<sequence length="56" mass="6591">MVNILWLWCFFEMTSAAEIWNEYQLAMLSINTLGTILQLIEIVVIICFTVYNMKSK</sequence>
<evidence type="ECO:0000313" key="3">
    <source>
        <dbReference type="Proteomes" id="UP000204293"/>
    </source>
</evidence>
<organism evidence="2 3">
    <name type="scientific">Plodia interpunctella granulovirus</name>
    <dbReference type="NCBI Taxonomy" id="262175"/>
    <lineage>
        <taxon>Viruses</taxon>
        <taxon>Viruses incertae sedis</taxon>
        <taxon>Naldaviricetes</taxon>
        <taxon>Lefavirales</taxon>
        <taxon>Baculoviridae</taxon>
        <taxon>Betabaculovirus</taxon>
        <taxon>Betabaculovirus plinterpunctellae</taxon>
    </lineage>
</organism>
<proteinExistence type="predicted"/>
<feature type="transmembrane region" description="Helical" evidence="1">
    <location>
        <begin position="26"/>
        <end position="51"/>
    </location>
</feature>
<keyword evidence="1" id="KW-0472">Membrane</keyword>
<evidence type="ECO:0000313" key="2">
    <source>
        <dbReference type="EMBL" id="APO14000.1"/>
    </source>
</evidence>
<keyword evidence="3" id="KW-1185">Reference proteome</keyword>